<dbReference type="Pfam" id="PF19420">
    <property type="entry name" value="DDAH_eukar"/>
    <property type="match status" value="1"/>
</dbReference>
<evidence type="ECO:0000256" key="2">
    <source>
        <dbReference type="ARBA" id="ARBA00022801"/>
    </source>
</evidence>
<dbReference type="AlphaFoldDB" id="A0A1L9BK68"/>
<dbReference type="EMBL" id="MPIN01000001">
    <property type="protein sequence ID" value="OJH42633.1"/>
    <property type="molecule type" value="Genomic_DNA"/>
</dbReference>
<dbReference type="GO" id="GO:0016597">
    <property type="term" value="F:amino acid binding"/>
    <property type="evidence" value="ECO:0007669"/>
    <property type="project" value="TreeGrafter"/>
</dbReference>
<dbReference type="GO" id="GO:0016403">
    <property type="term" value="F:dimethylargininase activity"/>
    <property type="evidence" value="ECO:0007669"/>
    <property type="project" value="TreeGrafter"/>
</dbReference>
<reference evidence="4 5" key="2">
    <citation type="submission" date="2016-12" db="EMBL/GenBank/DDBJ databases">
        <title>Draft Genome Sequence of Cystobacter ferrugineus Strain Cbfe23.</title>
        <authorList>
            <person name="Akbar S."/>
            <person name="Dowd S.E."/>
            <person name="Stevens D.C."/>
        </authorList>
    </citation>
    <scope>NUCLEOTIDE SEQUENCE [LARGE SCALE GENOMIC DNA]</scope>
    <source>
        <strain evidence="4 5">Cbfe23</strain>
    </source>
</reference>
<keyword evidence="4" id="KW-0808">Transferase</keyword>
<dbReference type="PANTHER" id="PTHR12737">
    <property type="entry name" value="DIMETHYLARGININE DIMETHYLAMINOHYDROLASE"/>
    <property type="match status" value="1"/>
</dbReference>
<dbReference type="OrthoDB" id="9814070at2"/>
<gene>
    <name evidence="4" type="ORF">BON30_05480</name>
</gene>
<organism evidence="4 5">
    <name type="scientific">Cystobacter ferrugineus</name>
    <dbReference type="NCBI Taxonomy" id="83449"/>
    <lineage>
        <taxon>Bacteria</taxon>
        <taxon>Pseudomonadati</taxon>
        <taxon>Myxococcota</taxon>
        <taxon>Myxococcia</taxon>
        <taxon>Myxococcales</taxon>
        <taxon>Cystobacterineae</taxon>
        <taxon>Archangiaceae</taxon>
        <taxon>Cystobacter</taxon>
    </lineage>
</organism>
<dbReference type="GO" id="GO:0006525">
    <property type="term" value="P:arginine metabolic process"/>
    <property type="evidence" value="ECO:0007669"/>
    <property type="project" value="TreeGrafter"/>
</dbReference>
<dbReference type="Proteomes" id="UP000182229">
    <property type="component" value="Unassembled WGS sequence"/>
</dbReference>
<proteinExistence type="inferred from homology"/>
<dbReference type="SUPFAM" id="SSF55909">
    <property type="entry name" value="Pentein"/>
    <property type="match status" value="1"/>
</dbReference>
<dbReference type="PANTHER" id="PTHR12737:SF9">
    <property type="entry name" value="DIMETHYLARGININASE"/>
    <property type="match status" value="1"/>
</dbReference>
<dbReference type="GO" id="GO:0000052">
    <property type="term" value="P:citrulline metabolic process"/>
    <property type="evidence" value="ECO:0007669"/>
    <property type="project" value="TreeGrafter"/>
</dbReference>
<dbReference type="Gene3D" id="3.75.10.10">
    <property type="entry name" value="L-arginine/glycine Amidinotransferase, Chain A"/>
    <property type="match status" value="1"/>
</dbReference>
<dbReference type="InterPro" id="IPR033199">
    <property type="entry name" value="DDAH-like"/>
</dbReference>
<protein>
    <submittedName>
        <fullName evidence="4">Amidinotransferase</fullName>
    </submittedName>
</protein>
<evidence type="ECO:0000256" key="3">
    <source>
        <dbReference type="PIRSR" id="PIRSR633199-1"/>
    </source>
</evidence>
<evidence type="ECO:0000313" key="5">
    <source>
        <dbReference type="Proteomes" id="UP000182229"/>
    </source>
</evidence>
<evidence type="ECO:0000313" key="4">
    <source>
        <dbReference type="EMBL" id="OJH42633.1"/>
    </source>
</evidence>
<feature type="active site" description="Proton donor" evidence="3">
    <location>
        <position position="187"/>
    </location>
</feature>
<feature type="active site" description="Nucleophile" evidence="3">
    <location>
        <position position="283"/>
    </location>
</feature>
<keyword evidence="2" id="KW-0378">Hydrolase</keyword>
<dbReference type="GO" id="GO:0045429">
    <property type="term" value="P:positive regulation of nitric oxide biosynthetic process"/>
    <property type="evidence" value="ECO:0007669"/>
    <property type="project" value="TreeGrafter"/>
</dbReference>
<keyword evidence="5" id="KW-1185">Reference proteome</keyword>
<dbReference type="GO" id="GO:0016740">
    <property type="term" value="F:transferase activity"/>
    <property type="evidence" value="ECO:0007669"/>
    <property type="project" value="UniProtKB-KW"/>
</dbReference>
<evidence type="ECO:0000256" key="1">
    <source>
        <dbReference type="ARBA" id="ARBA00008532"/>
    </source>
</evidence>
<comment type="similarity">
    <text evidence="1">Belongs to the DDAH family.</text>
</comment>
<name>A0A1L9BK68_9BACT</name>
<sequence length="307" mass="33653">MLAVTSQSSLTFAISEIRCERNQCTLQSVDCSYQVAWSINPHMRIGAVNWRHARAQHQAYRRALLEAGAELISLPFVHGAYDSVFAKDNALLHSQRGRMRALLASPVHGERQQEQRARARVLDTLGFEVFSPPSAHFEGGDLAMLPQASGALLGYGQRSSARAAMMLEVFLDAPVTPLELRDPHLYHLDTALHVLSDGTVLVCEEAFTPEALRTLARTEGVNRVLRVPYEEALVFGLNLVEVGNTVLVGARAPRVMSLLRALGRRPVEVRLDQFHLAGGSAACLVSRIHHAGRVATSDTTAMRSTFA</sequence>
<comment type="caution">
    <text evidence="4">The sequence shown here is derived from an EMBL/GenBank/DDBJ whole genome shotgun (WGS) entry which is preliminary data.</text>
</comment>
<reference evidence="5" key="1">
    <citation type="submission" date="2016-11" db="EMBL/GenBank/DDBJ databases">
        <authorList>
            <person name="Shukria A."/>
            <person name="Stevens D.C."/>
        </authorList>
    </citation>
    <scope>NUCLEOTIDE SEQUENCE [LARGE SCALE GENOMIC DNA]</scope>
    <source>
        <strain evidence="5">Cbfe23</strain>
    </source>
</reference>
<dbReference type="STRING" id="83449.BON30_05480"/>
<accession>A0A1L9BK68</accession>